<dbReference type="Proteomes" id="UP000539265">
    <property type="component" value="Unassembled WGS sequence"/>
</dbReference>
<feature type="chain" id="PRO_5032464953" evidence="1">
    <location>
        <begin position="21"/>
        <end position="120"/>
    </location>
</feature>
<comment type="caution">
    <text evidence="2">The sequence shown here is derived from an EMBL/GenBank/DDBJ whole genome shotgun (WGS) entry which is preliminary data.</text>
</comment>
<feature type="signal peptide" evidence="1">
    <location>
        <begin position="1"/>
        <end position="20"/>
    </location>
</feature>
<dbReference type="AlphaFoldDB" id="A0A839SBT2"/>
<dbReference type="EMBL" id="JACHWX010000002">
    <property type="protein sequence ID" value="MBB3054782.1"/>
    <property type="molecule type" value="Genomic_DNA"/>
</dbReference>
<keyword evidence="3" id="KW-1185">Reference proteome</keyword>
<evidence type="ECO:0000313" key="2">
    <source>
        <dbReference type="EMBL" id="MBB3054782.1"/>
    </source>
</evidence>
<protein>
    <submittedName>
        <fullName evidence="2">Uncharacterized protein</fullName>
    </submittedName>
</protein>
<proteinExistence type="predicted"/>
<keyword evidence="1" id="KW-0732">Signal</keyword>
<name>A0A839SBT2_9SPHI</name>
<evidence type="ECO:0000313" key="3">
    <source>
        <dbReference type="Proteomes" id="UP000539265"/>
    </source>
</evidence>
<reference evidence="2" key="1">
    <citation type="submission" date="2020-08" db="EMBL/GenBank/DDBJ databases">
        <title>Genomic Encyclopedia of Type Strains, Phase III (KMG-III): the genomes of soil and plant-associated and newly described type strains.</title>
        <authorList>
            <person name="Whitman W."/>
        </authorList>
    </citation>
    <scope>NUCLEOTIDE SEQUENCE [LARGE SCALE GENOMIC DNA]</scope>
    <source>
        <strain evidence="2">CECT 8628</strain>
    </source>
</reference>
<dbReference type="RefSeq" id="WP_096356353.1">
    <property type="nucleotide sequence ID" value="NZ_AP017313.1"/>
</dbReference>
<dbReference type="OrthoDB" id="796539at2"/>
<sequence>MKRKILITAALLLTFGAAFAWFAGVDGKWNAMLKGPDGNEFPISYTFKTADTTLTGSVTSSIGTFAISDGKVKGDSIWFVAHINTMAIKNKGRYYADGDSISLRVGMRATHTNLKRAIEK</sequence>
<gene>
    <name evidence="2" type="ORF">FHS11_001192</name>
</gene>
<organism evidence="2 3">
    <name type="scientific">Mucilaginibacter gotjawali</name>
    <dbReference type="NCBI Taxonomy" id="1550579"/>
    <lineage>
        <taxon>Bacteria</taxon>
        <taxon>Pseudomonadati</taxon>
        <taxon>Bacteroidota</taxon>
        <taxon>Sphingobacteriia</taxon>
        <taxon>Sphingobacteriales</taxon>
        <taxon>Sphingobacteriaceae</taxon>
        <taxon>Mucilaginibacter</taxon>
    </lineage>
</organism>
<accession>A0A839SBT2</accession>
<evidence type="ECO:0000256" key="1">
    <source>
        <dbReference type="SAM" id="SignalP"/>
    </source>
</evidence>